<sequence>MWASARFWCPSSEPALRECDRGCAQRERRRAVFGLALRYYLRMILRRLALAPVLLLVLSAPALAEKAPLAMISAYLNGLKSAEAGFTQINADGSRSTGHLYLQRPGKMRFEYDHNEALVLASAGTVAIFDPKSNQMAEQYPLKRTPLNLILAPKIDLAQARMVVGHEEENGDTVVVVQDPEHPEYGTIRLIFSASPLQLTQWVITDESGARTAVILNGLKPGVTIGASKFSITQETQRRRQ</sequence>
<name>A0A285RRE6_9RHOB</name>
<protein>
    <submittedName>
        <fullName evidence="2">Outer membrane lipoprotein-sorting protein</fullName>
    </submittedName>
</protein>
<proteinExistence type="predicted"/>
<dbReference type="Pfam" id="PF03548">
    <property type="entry name" value="LolA"/>
    <property type="match status" value="1"/>
</dbReference>
<dbReference type="AlphaFoldDB" id="A0A285RRE6"/>
<dbReference type="SUPFAM" id="SSF89392">
    <property type="entry name" value="Prokaryotic lipoproteins and lipoprotein localization factors"/>
    <property type="match status" value="1"/>
</dbReference>
<evidence type="ECO:0000313" key="2">
    <source>
        <dbReference type="EMBL" id="SOB94972.1"/>
    </source>
</evidence>
<organism evidence="2 3">
    <name type="scientific">Rhodobacter maris</name>
    <dbReference type="NCBI Taxonomy" id="446682"/>
    <lineage>
        <taxon>Bacteria</taxon>
        <taxon>Pseudomonadati</taxon>
        <taxon>Pseudomonadota</taxon>
        <taxon>Alphaproteobacteria</taxon>
        <taxon>Rhodobacterales</taxon>
        <taxon>Rhodobacter group</taxon>
        <taxon>Rhodobacter</taxon>
    </lineage>
</organism>
<accession>A0A285RRE6</accession>
<evidence type="ECO:0000313" key="3">
    <source>
        <dbReference type="Proteomes" id="UP000219111"/>
    </source>
</evidence>
<dbReference type="Gene3D" id="2.50.20.10">
    <property type="entry name" value="Lipoprotein localisation LolA/LolB/LppX"/>
    <property type="match status" value="1"/>
</dbReference>
<evidence type="ECO:0000256" key="1">
    <source>
        <dbReference type="ARBA" id="ARBA00022729"/>
    </source>
</evidence>
<dbReference type="InterPro" id="IPR004564">
    <property type="entry name" value="OM_lipoprot_carrier_LolA-like"/>
</dbReference>
<dbReference type="EMBL" id="OBMT01000001">
    <property type="protein sequence ID" value="SOB94972.1"/>
    <property type="molecule type" value="Genomic_DNA"/>
</dbReference>
<keyword evidence="1" id="KW-0732">Signal</keyword>
<dbReference type="Proteomes" id="UP000219111">
    <property type="component" value="Unassembled WGS sequence"/>
</dbReference>
<dbReference type="PANTHER" id="PTHR35869:SF1">
    <property type="entry name" value="OUTER-MEMBRANE LIPOPROTEIN CARRIER PROTEIN"/>
    <property type="match status" value="1"/>
</dbReference>
<dbReference type="CDD" id="cd16325">
    <property type="entry name" value="LolA"/>
    <property type="match status" value="1"/>
</dbReference>
<dbReference type="InterPro" id="IPR029046">
    <property type="entry name" value="LolA/LolB/LppX"/>
</dbReference>
<reference evidence="3" key="1">
    <citation type="submission" date="2017-08" db="EMBL/GenBank/DDBJ databases">
        <authorList>
            <person name="Varghese N."/>
            <person name="Submissions S."/>
        </authorList>
    </citation>
    <scope>NUCLEOTIDE SEQUENCE [LARGE SCALE GENOMIC DNA]</scope>
    <source>
        <strain evidence="3">JA276</strain>
    </source>
</reference>
<gene>
    <name evidence="2" type="ORF">SAMN05877831_101729</name>
</gene>
<dbReference type="PANTHER" id="PTHR35869">
    <property type="entry name" value="OUTER-MEMBRANE LIPOPROTEIN CARRIER PROTEIN"/>
    <property type="match status" value="1"/>
</dbReference>
<keyword evidence="3" id="KW-1185">Reference proteome</keyword>
<keyword evidence="2" id="KW-0449">Lipoprotein</keyword>